<accession>A0AAE4BRK9</accession>
<evidence type="ECO:0000313" key="2">
    <source>
        <dbReference type="Proteomes" id="UP001185092"/>
    </source>
</evidence>
<dbReference type="InterPro" id="IPR036736">
    <property type="entry name" value="ACP-like_sf"/>
</dbReference>
<proteinExistence type="predicted"/>
<dbReference type="Gene3D" id="1.10.1200.10">
    <property type="entry name" value="ACP-like"/>
    <property type="match status" value="1"/>
</dbReference>
<evidence type="ECO:0008006" key="3">
    <source>
        <dbReference type="Google" id="ProtNLM"/>
    </source>
</evidence>
<name>A0AAE4BRK9_9BACT</name>
<organism evidence="1 2">
    <name type="scientific">Aureibacter tunicatorum</name>
    <dbReference type="NCBI Taxonomy" id="866807"/>
    <lineage>
        <taxon>Bacteria</taxon>
        <taxon>Pseudomonadati</taxon>
        <taxon>Bacteroidota</taxon>
        <taxon>Cytophagia</taxon>
        <taxon>Cytophagales</taxon>
        <taxon>Persicobacteraceae</taxon>
        <taxon>Aureibacter</taxon>
    </lineage>
</organism>
<dbReference type="Proteomes" id="UP001185092">
    <property type="component" value="Unassembled WGS sequence"/>
</dbReference>
<dbReference type="AlphaFoldDB" id="A0AAE4BRK9"/>
<comment type="caution">
    <text evidence="1">The sequence shown here is derived from an EMBL/GenBank/DDBJ whole genome shotgun (WGS) entry which is preliminary data.</text>
</comment>
<gene>
    <name evidence="1" type="ORF">HNQ88_001818</name>
</gene>
<dbReference type="RefSeq" id="WP_309938289.1">
    <property type="nucleotide sequence ID" value="NZ_AP025305.1"/>
</dbReference>
<keyword evidence="2" id="KW-1185">Reference proteome</keyword>
<dbReference type="EMBL" id="JAVDQD010000002">
    <property type="protein sequence ID" value="MDR6238781.1"/>
    <property type="molecule type" value="Genomic_DNA"/>
</dbReference>
<evidence type="ECO:0000313" key="1">
    <source>
        <dbReference type="EMBL" id="MDR6238781.1"/>
    </source>
</evidence>
<protein>
    <recommendedName>
        <fullName evidence="3">Acyl carrier protein</fullName>
    </recommendedName>
</protein>
<reference evidence="1" key="1">
    <citation type="submission" date="2023-07" db="EMBL/GenBank/DDBJ databases">
        <title>Genomic Encyclopedia of Type Strains, Phase IV (KMG-IV): sequencing the most valuable type-strain genomes for metagenomic binning, comparative biology and taxonomic classification.</title>
        <authorList>
            <person name="Goeker M."/>
        </authorList>
    </citation>
    <scope>NUCLEOTIDE SEQUENCE</scope>
    <source>
        <strain evidence="1">DSM 26174</strain>
    </source>
</reference>
<sequence length="203" mass="23654">MGLDSIELLMSVEDKFGIRFSKEEAERIITVRNFANETFQKLSVADHHTSVQQIVFYRLRKAFIQIGNDKKMVEPNSLVSHLLSKENLESDWNQIEKLTEFKLPQLNNWDFNDEEVKGKEYKVWGITYYTDISLFPQPVSRVTIKKLVDWVISLNYAQLINPQEITSEYEVQRIIVGLLDELCGVDVNAQKLDHEIVKDFGIE</sequence>